<dbReference type="EMBL" id="MHQZ01000002">
    <property type="protein sequence ID" value="OHA14889.1"/>
    <property type="molecule type" value="Genomic_DNA"/>
</dbReference>
<feature type="domain" description="ISXO2-like transposase" evidence="1">
    <location>
        <begin position="59"/>
        <end position="199"/>
    </location>
</feature>
<gene>
    <name evidence="2" type="ORF">A2909_01490</name>
</gene>
<reference evidence="2 3" key="1">
    <citation type="journal article" date="2016" name="Nat. Commun.">
        <title>Thousands of microbial genomes shed light on interconnected biogeochemical processes in an aquifer system.</title>
        <authorList>
            <person name="Anantharaman K."/>
            <person name="Brown C.T."/>
            <person name="Hug L.A."/>
            <person name="Sharon I."/>
            <person name="Castelle C.J."/>
            <person name="Probst A.J."/>
            <person name="Thomas B.C."/>
            <person name="Singh A."/>
            <person name="Wilkins M.J."/>
            <person name="Karaoz U."/>
            <person name="Brodie E.L."/>
            <person name="Williams K.H."/>
            <person name="Hubbard S.S."/>
            <person name="Banfield J.F."/>
        </authorList>
    </citation>
    <scope>NUCLEOTIDE SEQUENCE [LARGE SCALE GENOMIC DNA]</scope>
</reference>
<dbReference type="PANTHER" id="PTHR47163:SF2">
    <property type="entry name" value="SI:DKEY-17M8.2"/>
    <property type="match status" value="1"/>
</dbReference>
<dbReference type="NCBIfam" id="NF033547">
    <property type="entry name" value="transpos_IS1595"/>
    <property type="match status" value="1"/>
</dbReference>
<dbReference type="Proteomes" id="UP000178302">
    <property type="component" value="Unassembled WGS sequence"/>
</dbReference>
<comment type="caution">
    <text evidence="2">The sequence shown here is derived from an EMBL/GenBank/DDBJ whole genome shotgun (WGS) entry which is preliminary data.</text>
</comment>
<protein>
    <recommendedName>
        <fullName evidence="1">ISXO2-like transposase domain-containing protein</fullName>
    </recommendedName>
</protein>
<organism evidence="2 3">
    <name type="scientific">Candidatus Tagabacteria bacterium RIFCSPLOWO2_01_FULL_39_11</name>
    <dbReference type="NCBI Taxonomy" id="1802295"/>
    <lineage>
        <taxon>Bacteria</taxon>
        <taxon>Candidatus Tagaibacteriota</taxon>
    </lineage>
</organism>
<accession>A0A1G2LVH9</accession>
<dbReference type="AlphaFoldDB" id="A0A1G2LVH9"/>
<evidence type="ECO:0000313" key="2">
    <source>
        <dbReference type="EMBL" id="OHA14889.1"/>
    </source>
</evidence>
<name>A0A1G2LVH9_9BACT</name>
<dbReference type="InterPro" id="IPR053164">
    <property type="entry name" value="IS1016-like_transposase"/>
</dbReference>
<dbReference type="SMART" id="SM01126">
    <property type="entry name" value="DDE_Tnp_IS1595"/>
    <property type="match status" value="1"/>
</dbReference>
<dbReference type="Pfam" id="PF12762">
    <property type="entry name" value="DDE_Tnp_IS1595"/>
    <property type="match status" value="1"/>
</dbReference>
<evidence type="ECO:0000313" key="3">
    <source>
        <dbReference type="Proteomes" id="UP000178302"/>
    </source>
</evidence>
<sequence length="216" mass="25992">MKYSKLSNFKIKKILQCFCNELTSVQTAKQLKLNRNTTNRYYTIFRQKIAEHQEEQKRKFRGSIEIDESYFGSRHKGDKRGRSTATKIPVVGILKRNGMVYTEIIPDASRYSIMPIITRLIQKSKSNIYTDKWKSYDGLVFQGYKHYRINHSKEFVKKNHHINGIESFWSYVKRKMRKHNGISKDKFYFYLKESEFRFNNRNKNLYNILLKIAFRN</sequence>
<dbReference type="PANTHER" id="PTHR47163">
    <property type="entry name" value="DDE_TNP_IS1595 DOMAIN-CONTAINING PROTEIN"/>
    <property type="match status" value="1"/>
</dbReference>
<dbReference type="InterPro" id="IPR024445">
    <property type="entry name" value="Tnp_ISXO2-like"/>
</dbReference>
<proteinExistence type="predicted"/>
<evidence type="ECO:0000259" key="1">
    <source>
        <dbReference type="SMART" id="SM01126"/>
    </source>
</evidence>